<dbReference type="InterPro" id="IPR013656">
    <property type="entry name" value="PAS_4"/>
</dbReference>
<dbReference type="OrthoDB" id="8127at2157"/>
<dbReference type="GeneID" id="9705356"/>
<dbReference type="InterPro" id="IPR005467">
    <property type="entry name" value="His_kinase_dom"/>
</dbReference>
<dbReference type="Gene3D" id="3.30.565.10">
    <property type="entry name" value="Histidine kinase-like ATPase, C-terminal domain"/>
    <property type="match status" value="1"/>
</dbReference>
<dbReference type="NCBIfam" id="TIGR00229">
    <property type="entry name" value="sensory_box"/>
    <property type="match status" value="1"/>
</dbReference>
<dbReference type="Proteomes" id="UP000000345">
    <property type="component" value="Chromosome"/>
</dbReference>
<feature type="domain" description="PAS" evidence="3">
    <location>
        <begin position="27"/>
        <end position="71"/>
    </location>
</feature>
<dbReference type="Pfam" id="PF07568">
    <property type="entry name" value="HisKA_2"/>
    <property type="match status" value="1"/>
</dbReference>
<dbReference type="GeneID" id="77400415"/>
<feature type="domain" description="Histidine kinase" evidence="2">
    <location>
        <begin position="263"/>
        <end position="355"/>
    </location>
</feature>
<dbReference type="PROSITE" id="PS50109">
    <property type="entry name" value="HIS_KIN"/>
    <property type="match status" value="1"/>
</dbReference>
<dbReference type="RefSeq" id="WP_013296436.1">
    <property type="nucleotide sequence ID" value="NC_014408.1"/>
</dbReference>
<dbReference type="Pfam" id="PF02518">
    <property type="entry name" value="HATPase_c"/>
    <property type="match status" value="1"/>
</dbReference>
<dbReference type="InterPro" id="IPR000014">
    <property type="entry name" value="PAS"/>
</dbReference>
<evidence type="ECO:0000256" key="1">
    <source>
        <dbReference type="SAM" id="Coils"/>
    </source>
</evidence>
<keyword evidence="5" id="KW-1185">Reference proteome</keyword>
<dbReference type="SUPFAM" id="SSF55874">
    <property type="entry name" value="ATPase domain of HSP90 chaperone/DNA topoisomerase II/histidine kinase"/>
    <property type="match status" value="1"/>
</dbReference>
<dbReference type="PANTHER" id="PTHR43065">
    <property type="entry name" value="SENSOR HISTIDINE KINASE"/>
    <property type="match status" value="1"/>
</dbReference>
<dbReference type="EMBL" id="CP001710">
    <property type="protein sequence ID" value="ADL59226.1"/>
    <property type="molecule type" value="Genomic_DNA"/>
</dbReference>
<organism evidence="4 5">
    <name type="scientific">Methanothermobacter marburgensis (strain ATCC BAA-927 / DSM 2133 / JCM 14651 / NBRC 100331 / OCM 82 / Marburg)</name>
    <name type="common">Methanobacterium thermoautotrophicum</name>
    <dbReference type="NCBI Taxonomy" id="79929"/>
    <lineage>
        <taxon>Archaea</taxon>
        <taxon>Methanobacteriati</taxon>
        <taxon>Methanobacteriota</taxon>
        <taxon>Methanomada group</taxon>
        <taxon>Methanobacteria</taxon>
        <taxon>Methanobacteriales</taxon>
        <taxon>Methanobacteriaceae</taxon>
        <taxon>Methanothermobacter</taxon>
    </lineage>
</organism>
<dbReference type="InterPro" id="IPR011495">
    <property type="entry name" value="Sig_transdc_His_kin_sub2_dim/P"/>
</dbReference>
<dbReference type="PANTHER" id="PTHR43065:SF23">
    <property type="entry name" value="SENSOR HISTIDINE KINASE PDTAS"/>
    <property type="match status" value="1"/>
</dbReference>
<accession>D9PYC8</accession>
<dbReference type="InterPro" id="IPR003594">
    <property type="entry name" value="HATPase_dom"/>
</dbReference>
<proteinExistence type="predicted"/>
<dbReference type="InterPro" id="IPR036890">
    <property type="entry name" value="HATPase_C_sf"/>
</dbReference>
<evidence type="ECO:0000313" key="4">
    <source>
        <dbReference type="EMBL" id="ADL59226.1"/>
    </source>
</evidence>
<dbReference type="InterPro" id="IPR035965">
    <property type="entry name" value="PAS-like_dom_sf"/>
</dbReference>
<keyword evidence="4" id="KW-0418">Kinase</keyword>
<name>D9PYC8_METTM</name>
<keyword evidence="1" id="KW-0175">Coiled coil</keyword>
<dbReference type="SUPFAM" id="SSF55785">
    <property type="entry name" value="PYP-like sensor domain (PAS domain)"/>
    <property type="match status" value="1"/>
</dbReference>
<dbReference type="AlphaFoldDB" id="D9PYC8"/>
<reference evidence="4 5" key="2">
    <citation type="journal article" date="2010" name="J. Bacteriol.">
        <title>Complete genome sequence of Methanothermobacter marburgensis, a methanoarchaeon model organism.</title>
        <authorList>
            <person name="Liesegang H."/>
            <person name="Kaster A.K."/>
            <person name="Wiezer A."/>
            <person name="Goenrich M."/>
            <person name="Wollherr A."/>
            <person name="Seedorf H."/>
            <person name="Gottschalk G."/>
            <person name="Thauer R.K."/>
        </authorList>
    </citation>
    <scope>NUCLEOTIDE SEQUENCE [LARGE SCALE GENOMIC DNA]</scope>
    <source>
        <strain evidence="5">ATCC BAA-927 / DSM 2133 / JCM 14651 / NBRC 100331 / OCM 82 / Marburg</strain>
    </source>
</reference>
<protein>
    <submittedName>
        <fullName evidence="4">Predicted signal transduction histidine kinase</fullName>
    </submittedName>
</protein>
<dbReference type="STRING" id="79929.MTBMA_c16470"/>
<dbReference type="CDD" id="cd00130">
    <property type="entry name" value="PAS"/>
    <property type="match status" value="1"/>
</dbReference>
<dbReference type="HOGENOM" id="CLU_000445_114_57_2"/>
<dbReference type="Pfam" id="PF08448">
    <property type="entry name" value="PAS_4"/>
    <property type="match status" value="1"/>
</dbReference>
<feature type="coiled-coil region" evidence="1">
    <location>
        <begin position="139"/>
        <end position="166"/>
    </location>
</feature>
<evidence type="ECO:0000259" key="2">
    <source>
        <dbReference type="PROSITE" id="PS50109"/>
    </source>
</evidence>
<dbReference type="SMART" id="SM00387">
    <property type="entry name" value="HATPase_c"/>
    <property type="match status" value="1"/>
</dbReference>
<dbReference type="Gene3D" id="3.30.450.20">
    <property type="entry name" value="PAS domain"/>
    <property type="match status" value="1"/>
</dbReference>
<evidence type="ECO:0000313" key="5">
    <source>
        <dbReference type="Proteomes" id="UP000000345"/>
    </source>
</evidence>
<evidence type="ECO:0000259" key="3">
    <source>
        <dbReference type="PROSITE" id="PS50112"/>
    </source>
</evidence>
<dbReference type="PROSITE" id="PS50112">
    <property type="entry name" value="PAS"/>
    <property type="match status" value="1"/>
</dbReference>
<dbReference type="PaxDb" id="79929-MTBMA_c16470"/>
<dbReference type="KEGG" id="mmg:MTBMA_c16470"/>
<sequence length="358" mass="41235">MLERVFLTDKLHDEKMYENLVEEIRSSPDYLNLLLESSEPWILQDINGFILDLSNSFADKLGYDPDNLRGRYLPTLRVIPLIQKSRLRIILDRLAEEPRPCTTIMEFMDADGRDVPLELSFRPLELSGQDFILVTARDASEKIHEVAELRKTISELRNTINGLYRQIDRNLQLITSIVNLQFPYIKDGDDYELLRDTQNRLRSIRKAYEKFIHEGSFESINFAGYARSIVSGILSTYSPEPGNVRLEMYFEDAEMGLDLAVPLGMILSELLSNSFRHAFAEGQDGKIRAVFRNKDDHYMLEVRDNGRGFPEDVDFENVDSLGLQLVRSLLNQIEAKVDYRLSPGTCFRIKVLKLADGE</sequence>
<dbReference type="GO" id="GO:0016301">
    <property type="term" value="F:kinase activity"/>
    <property type="evidence" value="ECO:0007669"/>
    <property type="project" value="UniProtKB-KW"/>
</dbReference>
<reference key="1">
    <citation type="submission" date="2009-08" db="EMBL/GenBank/DDBJ databases">
        <title>The genome sequence of Methanothermobacter marburgensis.</title>
        <authorList>
            <person name="Kaster A."/>
            <person name="Seedorf H."/>
            <person name="Goenrich M."/>
            <person name="Wiezer A."/>
            <person name="Liesegang H."/>
            <person name="Thauer R."/>
            <person name="Gottschalk G."/>
        </authorList>
    </citation>
    <scope>NUCLEOTIDE SEQUENCE</scope>
    <source>
        <strain>Marburg</strain>
    </source>
</reference>
<keyword evidence="4" id="KW-0808">Transferase</keyword>
<gene>
    <name evidence="4" type="ordered locus">MTBMA_c16470</name>
</gene>